<name>A0ABU8VD42_9BURK</name>
<gene>
    <name evidence="2" type="ORF">WKW77_10045</name>
</gene>
<evidence type="ECO:0000313" key="2">
    <source>
        <dbReference type="EMBL" id="MEJ8811406.1"/>
    </source>
</evidence>
<protein>
    <submittedName>
        <fullName evidence="2">Uncharacterized protein</fullName>
    </submittedName>
</protein>
<evidence type="ECO:0000313" key="3">
    <source>
        <dbReference type="Proteomes" id="UP001365846"/>
    </source>
</evidence>
<reference evidence="2 3" key="1">
    <citation type="submission" date="2024-03" db="EMBL/GenBank/DDBJ databases">
        <title>Novel species of the genus Variovorax.</title>
        <authorList>
            <person name="Liu Q."/>
            <person name="Xin Y.-H."/>
        </authorList>
    </citation>
    <scope>NUCLEOTIDE SEQUENCE [LARGE SCALE GENOMIC DNA]</scope>
    <source>
        <strain evidence="2 3">KACC 18899</strain>
    </source>
</reference>
<proteinExistence type="predicted"/>
<sequence length="84" mass="8945">MTPSAKRRQQRVAAAIKSRGLRVEYMGAGPAVRIVGPGVHLTAASIDHVAPDDLVPVGTWFGEAPEPAGRNHRTTKEVAHGIQQ</sequence>
<dbReference type="EMBL" id="JBBKZU010000003">
    <property type="protein sequence ID" value="MEJ8811406.1"/>
    <property type="molecule type" value="Genomic_DNA"/>
</dbReference>
<accession>A0ABU8VD42</accession>
<keyword evidence="3" id="KW-1185">Reference proteome</keyword>
<feature type="compositionally biased region" description="Basic and acidic residues" evidence="1">
    <location>
        <begin position="74"/>
        <end position="84"/>
    </location>
</feature>
<dbReference type="RefSeq" id="WP_340356690.1">
    <property type="nucleotide sequence ID" value="NZ_JBBKZU010000003.1"/>
</dbReference>
<feature type="region of interest" description="Disordered" evidence="1">
    <location>
        <begin position="63"/>
        <end position="84"/>
    </location>
</feature>
<comment type="caution">
    <text evidence="2">The sequence shown here is derived from an EMBL/GenBank/DDBJ whole genome shotgun (WGS) entry which is preliminary data.</text>
</comment>
<dbReference type="Proteomes" id="UP001365846">
    <property type="component" value="Unassembled WGS sequence"/>
</dbReference>
<organism evidence="2 3">
    <name type="scientific">Variovorax ureilyticus</name>
    <dbReference type="NCBI Taxonomy" id="1836198"/>
    <lineage>
        <taxon>Bacteria</taxon>
        <taxon>Pseudomonadati</taxon>
        <taxon>Pseudomonadota</taxon>
        <taxon>Betaproteobacteria</taxon>
        <taxon>Burkholderiales</taxon>
        <taxon>Comamonadaceae</taxon>
        <taxon>Variovorax</taxon>
    </lineage>
</organism>
<evidence type="ECO:0000256" key="1">
    <source>
        <dbReference type="SAM" id="MobiDB-lite"/>
    </source>
</evidence>